<dbReference type="Gene3D" id="3.20.20.150">
    <property type="entry name" value="Divalent-metal-dependent TIM barrel enzymes"/>
    <property type="match status" value="1"/>
</dbReference>
<dbReference type="InterPro" id="IPR050312">
    <property type="entry name" value="IolE/XylAMocC-like"/>
</dbReference>
<name>A0A1F6CAD2_HANXR</name>
<protein>
    <recommendedName>
        <fullName evidence="1">Xylose isomerase-like TIM barrel domain-containing protein</fullName>
    </recommendedName>
</protein>
<feature type="domain" description="Xylose isomerase-like TIM barrel" evidence="1">
    <location>
        <begin position="24"/>
        <end position="272"/>
    </location>
</feature>
<dbReference type="AlphaFoldDB" id="A0A1F6CAD2"/>
<evidence type="ECO:0000313" key="2">
    <source>
        <dbReference type="EMBL" id="OGG46138.1"/>
    </source>
</evidence>
<dbReference type="Pfam" id="PF01261">
    <property type="entry name" value="AP_endonuc_2"/>
    <property type="match status" value="1"/>
</dbReference>
<evidence type="ECO:0000313" key="3">
    <source>
        <dbReference type="Proteomes" id="UP000178606"/>
    </source>
</evidence>
<dbReference type="InterPro" id="IPR013022">
    <property type="entry name" value="Xyl_isomerase-like_TIM-brl"/>
</dbReference>
<dbReference type="PANTHER" id="PTHR12110:SF41">
    <property type="entry name" value="INOSOSE DEHYDRATASE"/>
    <property type="match status" value="1"/>
</dbReference>
<comment type="caution">
    <text evidence="2">The sequence shown here is derived from an EMBL/GenBank/DDBJ whole genome shotgun (WGS) entry which is preliminary data.</text>
</comment>
<dbReference type="InterPro" id="IPR036237">
    <property type="entry name" value="Xyl_isomerase-like_sf"/>
</dbReference>
<proteinExistence type="predicted"/>
<gene>
    <name evidence="2" type="ORF">A3F84_06230</name>
</gene>
<dbReference type="PANTHER" id="PTHR12110">
    <property type="entry name" value="HYDROXYPYRUVATE ISOMERASE"/>
    <property type="match status" value="1"/>
</dbReference>
<dbReference type="Proteomes" id="UP000178606">
    <property type="component" value="Unassembled WGS sequence"/>
</dbReference>
<reference evidence="2 3" key="1">
    <citation type="journal article" date="2016" name="Nat. Commun.">
        <title>Thousands of microbial genomes shed light on interconnected biogeochemical processes in an aquifer system.</title>
        <authorList>
            <person name="Anantharaman K."/>
            <person name="Brown C.T."/>
            <person name="Hug L.A."/>
            <person name="Sharon I."/>
            <person name="Castelle C.J."/>
            <person name="Probst A.J."/>
            <person name="Thomas B.C."/>
            <person name="Singh A."/>
            <person name="Wilkins M.J."/>
            <person name="Karaoz U."/>
            <person name="Brodie E.L."/>
            <person name="Williams K.H."/>
            <person name="Hubbard S.S."/>
            <person name="Banfield J.F."/>
        </authorList>
    </citation>
    <scope>NUCLEOTIDE SEQUENCE [LARGE SCALE GENOMIC DNA]</scope>
    <source>
        <strain evidence="3">RIFCSPLOWO2_12_FULL_64_10</strain>
    </source>
</reference>
<organism evidence="2 3">
    <name type="scientific">Handelsmanbacteria sp. (strain RIFCSPLOWO2_12_FULL_64_10)</name>
    <dbReference type="NCBI Taxonomy" id="1817868"/>
    <lineage>
        <taxon>Bacteria</taxon>
        <taxon>Candidatus Handelsmaniibacteriota</taxon>
    </lineage>
</organism>
<dbReference type="EMBL" id="MFKF01000340">
    <property type="protein sequence ID" value="OGG46138.1"/>
    <property type="molecule type" value="Genomic_DNA"/>
</dbReference>
<sequence>MDAKIGCFTLPWSEFSFEDALSGIAKAGYKYVAFGLTHRGAEVPAIDGGVASAREAGKKIADAGLQTVMMFGRWNGENGVETMKRRIDQAKEVGCPLIVTAGVWGYKDGLKTPRTPEEMAPDEADFYKRMAQIAPYAHQAGVTITLKPHTGNTATGKVLRGTLDRVNSPAVRACYDAGNVHFYEGVSPEEDLPHIVDRTVALCIKDHRGARANADFPTPGDGDVDHARLFKTLKAANFSGPLVVERFDGTTPKKEIPLETANREAKRACDFLTRLVASI</sequence>
<accession>A0A1F6CAD2</accession>
<dbReference type="SUPFAM" id="SSF51658">
    <property type="entry name" value="Xylose isomerase-like"/>
    <property type="match status" value="1"/>
</dbReference>
<evidence type="ECO:0000259" key="1">
    <source>
        <dbReference type="Pfam" id="PF01261"/>
    </source>
</evidence>